<dbReference type="GO" id="GO:0042026">
    <property type="term" value="P:protein refolding"/>
    <property type="evidence" value="ECO:0007669"/>
    <property type="project" value="UniProtKB-ARBA"/>
</dbReference>
<evidence type="ECO:0000256" key="4">
    <source>
        <dbReference type="ARBA" id="ARBA00022490"/>
    </source>
</evidence>
<keyword evidence="13" id="KW-1185">Reference proteome</keyword>
<evidence type="ECO:0000256" key="10">
    <source>
        <dbReference type="RuleBase" id="RU003915"/>
    </source>
</evidence>
<keyword evidence="6" id="KW-0143">Chaperone</keyword>
<evidence type="ECO:0000313" key="12">
    <source>
        <dbReference type="EMBL" id="RDB65141.1"/>
    </source>
</evidence>
<comment type="catalytic activity">
    <reaction evidence="1 9 10">
        <text>[protein]-peptidylproline (omega=180) = [protein]-peptidylproline (omega=0)</text>
        <dbReference type="Rhea" id="RHEA:16237"/>
        <dbReference type="Rhea" id="RHEA-COMP:10747"/>
        <dbReference type="Rhea" id="RHEA-COMP:10748"/>
        <dbReference type="ChEBI" id="CHEBI:83833"/>
        <dbReference type="ChEBI" id="CHEBI:83834"/>
        <dbReference type="EC" id="5.2.1.8"/>
    </reaction>
</comment>
<keyword evidence="7 9" id="KW-0413">Isomerase</keyword>
<evidence type="ECO:0000256" key="6">
    <source>
        <dbReference type="ARBA" id="ARBA00023186"/>
    </source>
</evidence>
<keyword evidence="4" id="KW-0963">Cytoplasm</keyword>
<accession>A0A369M040</accession>
<dbReference type="AlphaFoldDB" id="A0A369M040"/>
<dbReference type="EMBL" id="PPTS01000004">
    <property type="protein sequence ID" value="RDB65141.1"/>
    <property type="molecule type" value="Genomic_DNA"/>
</dbReference>
<dbReference type="Gene3D" id="3.10.50.40">
    <property type="match status" value="1"/>
</dbReference>
<dbReference type="PANTHER" id="PTHR47861">
    <property type="entry name" value="FKBP-TYPE PEPTIDYL-PROLYL CIS-TRANS ISOMERASE SLYD"/>
    <property type="match status" value="1"/>
</dbReference>
<dbReference type="OrthoDB" id="25996at2"/>
<evidence type="ECO:0000256" key="1">
    <source>
        <dbReference type="ARBA" id="ARBA00000971"/>
    </source>
</evidence>
<evidence type="ECO:0000259" key="11">
    <source>
        <dbReference type="PROSITE" id="PS50059"/>
    </source>
</evidence>
<organism evidence="12 13">
    <name type="scientific">Gordonibacter pamelaeae</name>
    <dbReference type="NCBI Taxonomy" id="471189"/>
    <lineage>
        <taxon>Bacteria</taxon>
        <taxon>Bacillati</taxon>
        <taxon>Actinomycetota</taxon>
        <taxon>Coriobacteriia</taxon>
        <taxon>Eggerthellales</taxon>
        <taxon>Eggerthellaceae</taxon>
        <taxon>Gordonibacter</taxon>
    </lineage>
</organism>
<gene>
    <name evidence="12" type="ORF">C1877_07270</name>
</gene>
<evidence type="ECO:0000256" key="5">
    <source>
        <dbReference type="ARBA" id="ARBA00023110"/>
    </source>
</evidence>
<dbReference type="Pfam" id="PF00254">
    <property type="entry name" value="FKBP_C"/>
    <property type="match status" value="1"/>
</dbReference>
<comment type="similarity">
    <text evidence="3 10">Belongs to the FKBP-type PPIase family.</text>
</comment>
<evidence type="ECO:0000256" key="2">
    <source>
        <dbReference type="ARBA" id="ARBA00004496"/>
    </source>
</evidence>
<reference evidence="12 13" key="1">
    <citation type="journal article" date="2018" name="Elife">
        <title>Discovery and characterization of a prevalent human gut bacterial enzyme sufficient for the inactivation of a family of plant toxins.</title>
        <authorList>
            <person name="Koppel N."/>
            <person name="Bisanz J.E."/>
            <person name="Pandelia M.E."/>
            <person name="Turnbaugh P.J."/>
            <person name="Balskus E.P."/>
        </authorList>
    </citation>
    <scope>NUCLEOTIDE SEQUENCE [LARGE SCALE GENOMIC DNA]</scope>
    <source>
        <strain evidence="12 13">3C</strain>
    </source>
</reference>
<evidence type="ECO:0000256" key="8">
    <source>
        <dbReference type="ARBA" id="ARBA00037071"/>
    </source>
</evidence>
<comment type="caution">
    <text evidence="12">The sequence shown here is derived from an EMBL/GenBank/DDBJ whole genome shotgun (WGS) entry which is preliminary data.</text>
</comment>
<name>A0A369M040_9ACTN</name>
<dbReference type="InterPro" id="IPR001179">
    <property type="entry name" value="PPIase_FKBP_dom"/>
</dbReference>
<keyword evidence="5 9" id="KW-0697">Rotamase</keyword>
<dbReference type="EC" id="5.2.1.8" evidence="10"/>
<evidence type="ECO:0000256" key="7">
    <source>
        <dbReference type="ARBA" id="ARBA00023235"/>
    </source>
</evidence>
<comment type="subcellular location">
    <subcellularLocation>
        <location evidence="2">Cytoplasm</location>
    </subcellularLocation>
</comment>
<evidence type="ECO:0000313" key="13">
    <source>
        <dbReference type="Proteomes" id="UP000254000"/>
    </source>
</evidence>
<dbReference type="GO" id="GO:0003755">
    <property type="term" value="F:peptidyl-prolyl cis-trans isomerase activity"/>
    <property type="evidence" value="ECO:0007669"/>
    <property type="project" value="UniProtKB-UniRule"/>
</dbReference>
<comment type="function">
    <text evidence="8">Also involved in hydrogenase metallocenter assembly, probably by participating in the nickel insertion step. This function in hydrogenase biosynthesis requires chaperone activity and the presence of the metal-binding domain, but not PPIase activity.</text>
</comment>
<dbReference type="Proteomes" id="UP000254000">
    <property type="component" value="Unassembled WGS sequence"/>
</dbReference>
<dbReference type="PROSITE" id="PS50059">
    <property type="entry name" value="FKBP_PPIASE"/>
    <property type="match status" value="1"/>
</dbReference>
<dbReference type="InterPro" id="IPR046357">
    <property type="entry name" value="PPIase_dom_sf"/>
</dbReference>
<dbReference type="GO" id="GO:0005737">
    <property type="term" value="C:cytoplasm"/>
    <property type="evidence" value="ECO:0007669"/>
    <property type="project" value="UniProtKB-SubCell"/>
</dbReference>
<evidence type="ECO:0000256" key="9">
    <source>
        <dbReference type="PROSITE-ProRule" id="PRU00277"/>
    </source>
</evidence>
<evidence type="ECO:0000256" key="3">
    <source>
        <dbReference type="ARBA" id="ARBA00006577"/>
    </source>
</evidence>
<dbReference type="RefSeq" id="WP_041239815.1">
    <property type="nucleotide sequence ID" value="NZ_CABMMS010000004.1"/>
</dbReference>
<dbReference type="SUPFAM" id="SSF54534">
    <property type="entry name" value="FKBP-like"/>
    <property type="match status" value="1"/>
</dbReference>
<sequence length="144" mass="15871">MEDTDRLGRTAYIRYRGGVRGDRPCDDRSDGEPLAVRIGGHRVPKGVERALLMLEVGESCTLVIPPEEGYGAADPKLVQWYPRSVLDHGYDLKEGSMVMWQSADGLAAKPASIVDATEDAVKIDLNHPYAGKTLEYWVELVGLE</sequence>
<protein>
    <recommendedName>
        <fullName evidence="10">Peptidyl-prolyl cis-trans isomerase</fullName>
        <ecNumber evidence="10">5.2.1.8</ecNumber>
    </recommendedName>
</protein>
<proteinExistence type="inferred from homology"/>
<feature type="domain" description="PPIase FKBP-type" evidence="11">
    <location>
        <begin position="8"/>
        <end position="96"/>
    </location>
</feature>
<dbReference type="GeneID" id="78359495"/>
<dbReference type="PANTHER" id="PTHR47861:SF3">
    <property type="entry name" value="FKBP-TYPE PEPTIDYL-PROLYL CIS-TRANS ISOMERASE SLYD"/>
    <property type="match status" value="1"/>
</dbReference>